<dbReference type="CDD" id="cd00067">
    <property type="entry name" value="GAL4"/>
    <property type="match status" value="1"/>
</dbReference>
<dbReference type="Pfam" id="PF00172">
    <property type="entry name" value="Zn_clus"/>
    <property type="match status" value="1"/>
</dbReference>
<evidence type="ECO:0000256" key="3">
    <source>
        <dbReference type="ARBA" id="ARBA00023015"/>
    </source>
</evidence>
<evidence type="ECO:0000259" key="6">
    <source>
        <dbReference type="PROSITE" id="PS50048"/>
    </source>
</evidence>
<evidence type="ECO:0000256" key="1">
    <source>
        <dbReference type="ARBA" id="ARBA00004123"/>
    </source>
</evidence>
<dbReference type="CDD" id="cd12148">
    <property type="entry name" value="fungal_TF_MHR"/>
    <property type="match status" value="1"/>
</dbReference>
<dbReference type="InterPro" id="IPR050815">
    <property type="entry name" value="TF_fung"/>
</dbReference>
<dbReference type="SMART" id="SM00066">
    <property type="entry name" value="GAL4"/>
    <property type="match status" value="1"/>
</dbReference>
<sequence length="560" mass="62407">MASGEVSGRIARISCNPCRKSKRRCDKKIPRCDLCTKKEIDCSYPLRHSAAKAQAALLAAANSVKGPDISSLERLSYSEVGQHSPVPFPSSAESDANATYFLAPRLFQQSNLQLPQSGLPHVDVSSLLGGASSVQNIAVKFFTTIHRWLPVISKQTFFSSLLNPIAQRRTEVRLLALCMKLCCTEPGDDDPRVGIYHIAKEFHHKAETYGPLSIQVLQAGILIAIYELGQSIYPAAYLNVGACARYGMALKIDHASVALGVDAESPRPWNETEERKRVWWAVLILDRYLSLSDPSRSLSSEDPTFESYLPVDDTAWDEGTAKPGDVVTMSTGFTLKTGNFARLAQATYLLSQALRLISETAVENDLAHSNQVMQLRRTIHSFVDAEDREVEVRRVEFWAQSELCLSTILLLQEHHLQRLRSDISRDGTQTLQEGLWSEARTALDRLSMVAEFYNTACPETEGSNEFVPIFLIQAMYQAASLLLTMSKASQDEETIPRLETAKQILRLIKRRWRLAGVYLHILETQEKTASLEAMAKLPNIIPIHARRLLSIDPQLASPAD</sequence>
<gene>
    <name evidence="7" type="ORF">B0J13DRAFT_648559</name>
</gene>
<evidence type="ECO:0000256" key="2">
    <source>
        <dbReference type="ARBA" id="ARBA00022723"/>
    </source>
</evidence>
<dbReference type="AlphaFoldDB" id="A0A9P9DJE4"/>
<keyword evidence="8" id="KW-1185">Reference proteome</keyword>
<evidence type="ECO:0000256" key="5">
    <source>
        <dbReference type="ARBA" id="ARBA00023242"/>
    </source>
</evidence>
<dbReference type="Gene3D" id="4.10.240.10">
    <property type="entry name" value="Zn(2)-C6 fungal-type DNA-binding domain"/>
    <property type="match status" value="1"/>
</dbReference>
<keyword evidence="5" id="KW-0539">Nucleus</keyword>
<evidence type="ECO:0000313" key="8">
    <source>
        <dbReference type="Proteomes" id="UP000717696"/>
    </source>
</evidence>
<dbReference type="InterPro" id="IPR036864">
    <property type="entry name" value="Zn2-C6_fun-type_DNA-bd_sf"/>
</dbReference>
<dbReference type="OrthoDB" id="3862662at2759"/>
<dbReference type="GO" id="GO:0000981">
    <property type="term" value="F:DNA-binding transcription factor activity, RNA polymerase II-specific"/>
    <property type="evidence" value="ECO:0007669"/>
    <property type="project" value="InterPro"/>
</dbReference>
<dbReference type="PANTHER" id="PTHR47338:SF20">
    <property type="entry name" value="ZN(II)2CYS6 TRANSCRIPTION FACTOR (EUROFUNG)"/>
    <property type="match status" value="1"/>
</dbReference>
<name>A0A9P9DJE4_9HYPO</name>
<dbReference type="GO" id="GO:0005634">
    <property type="term" value="C:nucleus"/>
    <property type="evidence" value="ECO:0007669"/>
    <property type="project" value="UniProtKB-SubCell"/>
</dbReference>
<comment type="subcellular location">
    <subcellularLocation>
        <location evidence="1">Nucleus</location>
    </subcellularLocation>
</comment>
<protein>
    <recommendedName>
        <fullName evidence="6">Zn(2)-C6 fungal-type domain-containing protein</fullName>
    </recommendedName>
</protein>
<dbReference type="GO" id="GO:0006351">
    <property type="term" value="P:DNA-templated transcription"/>
    <property type="evidence" value="ECO:0007669"/>
    <property type="project" value="InterPro"/>
</dbReference>
<dbReference type="SUPFAM" id="SSF57701">
    <property type="entry name" value="Zn2/Cys6 DNA-binding domain"/>
    <property type="match status" value="1"/>
</dbReference>
<dbReference type="PANTHER" id="PTHR47338">
    <property type="entry name" value="ZN(II)2CYS6 TRANSCRIPTION FACTOR (EUROFUNG)-RELATED"/>
    <property type="match status" value="1"/>
</dbReference>
<dbReference type="PROSITE" id="PS00463">
    <property type="entry name" value="ZN2_CY6_FUNGAL_1"/>
    <property type="match status" value="1"/>
</dbReference>
<keyword evidence="3" id="KW-0805">Transcription regulation</keyword>
<comment type="caution">
    <text evidence="7">The sequence shown here is derived from an EMBL/GenBank/DDBJ whole genome shotgun (WGS) entry which is preliminary data.</text>
</comment>
<reference evidence="7" key="1">
    <citation type="journal article" date="2021" name="Nat. Commun.">
        <title>Genetic determinants of endophytism in the Arabidopsis root mycobiome.</title>
        <authorList>
            <person name="Mesny F."/>
            <person name="Miyauchi S."/>
            <person name="Thiergart T."/>
            <person name="Pickel B."/>
            <person name="Atanasova L."/>
            <person name="Karlsson M."/>
            <person name="Huettel B."/>
            <person name="Barry K.W."/>
            <person name="Haridas S."/>
            <person name="Chen C."/>
            <person name="Bauer D."/>
            <person name="Andreopoulos W."/>
            <person name="Pangilinan J."/>
            <person name="LaButti K."/>
            <person name="Riley R."/>
            <person name="Lipzen A."/>
            <person name="Clum A."/>
            <person name="Drula E."/>
            <person name="Henrissat B."/>
            <person name="Kohler A."/>
            <person name="Grigoriev I.V."/>
            <person name="Martin F.M."/>
            <person name="Hacquard S."/>
        </authorList>
    </citation>
    <scope>NUCLEOTIDE SEQUENCE</scope>
    <source>
        <strain evidence="7">MPI-CAGE-AT-0021</strain>
    </source>
</reference>
<accession>A0A9P9DJE4</accession>
<proteinExistence type="predicted"/>
<evidence type="ECO:0000256" key="4">
    <source>
        <dbReference type="ARBA" id="ARBA00023163"/>
    </source>
</evidence>
<feature type="domain" description="Zn(2)-C6 fungal-type" evidence="6">
    <location>
        <begin position="14"/>
        <end position="44"/>
    </location>
</feature>
<dbReference type="GO" id="GO:0008270">
    <property type="term" value="F:zinc ion binding"/>
    <property type="evidence" value="ECO:0007669"/>
    <property type="project" value="InterPro"/>
</dbReference>
<organism evidence="7 8">
    <name type="scientific">Dactylonectria estremocensis</name>
    <dbReference type="NCBI Taxonomy" id="1079267"/>
    <lineage>
        <taxon>Eukaryota</taxon>
        <taxon>Fungi</taxon>
        <taxon>Dikarya</taxon>
        <taxon>Ascomycota</taxon>
        <taxon>Pezizomycotina</taxon>
        <taxon>Sordariomycetes</taxon>
        <taxon>Hypocreomycetidae</taxon>
        <taxon>Hypocreales</taxon>
        <taxon>Nectriaceae</taxon>
        <taxon>Dactylonectria</taxon>
    </lineage>
</organism>
<dbReference type="InterPro" id="IPR007219">
    <property type="entry name" value="XnlR_reg_dom"/>
</dbReference>
<dbReference type="GO" id="GO:0003677">
    <property type="term" value="F:DNA binding"/>
    <property type="evidence" value="ECO:0007669"/>
    <property type="project" value="InterPro"/>
</dbReference>
<dbReference type="EMBL" id="JAGMUU010000027">
    <property type="protein sequence ID" value="KAH7121770.1"/>
    <property type="molecule type" value="Genomic_DNA"/>
</dbReference>
<keyword evidence="4" id="KW-0804">Transcription</keyword>
<evidence type="ECO:0000313" key="7">
    <source>
        <dbReference type="EMBL" id="KAH7121770.1"/>
    </source>
</evidence>
<keyword evidence="2" id="KW-0479">Metal-binding</keyword>
<dbReference type="Pfam" id="PF04082">
    <property type="entry name" value="Fungal_trans"/>
    <property type="match status" value="1"/>
</dbReference>
<dbReference type="InterPro" id="IPR001138">
    <property type="entry name" value="Zn2Cys6_DnaBD"/>
</dbReference>
<dbReference type="Proteomes" id="UP000717696">
    <property type="component" value="Unassembled WGS sequence"/>
</dbReference>
<dbReference type="PROSITE" id="PS50048">
    <property type="entry name" value="ZN2_CY6_FUNGAL_2"/>
    <property type="match status" value="1"/>
</dbReference>